<evidence type="ECO:0000256" key="3">
    <source>
        <dbReference type="SAM" id="MobiDB-lite"/>
    </source>
</evidence>
<comment type="subcellular location">
    <subcellularLocation>
        <location evidence="1">Nucleus</location>
    </subcellularLocation>
</comment>
<evidence type="ECO:0008006" key="6">
    <source>
        <dbReference type="Google" id="ProtNLM"/>
    </source>
</evidence>
<evidence type="ECO:0000256" key="1">
    <source>
        <dbReference type="ARBA" id="ARBA00004123"/>
    </source>
</evidence>
<dbReference type="GO" id="GO:0000976">
    <property type="term" value="F:transcription cis-regulatory region binding"/>
    <property type="evidence" value="ECO:0007669"/>
    <property type="project" value="TreeGrafter"/>
</dbReference>
<dbReference type="Pfam" id="PF11951">
    <property type="entry name" value="Fungal_trans_2"/>
    <property type="match status" value="1"/>
</dbReference>
<dbReference type="GO" id="GO:0045944">
    <property type="term" value="P:positive regulation of transcription by RNA polymerase II"/>
    <property type="evidence" value="ECO:0007669"/>
    <property type="project" value="TreeGrafter"/>
</dbReference>
<name>A0A0D2A510_9EURO</name>
<dbReference type="VEuPathDB" id="FungiDB:PV08_00472"/>
<keyword evidence="5" id="KW-1185">Reference proteome</keyword>
<dbReference type="PANTHER" id="PTHR37534:SF49">
    <property type="entry name" value="LYSINE BIOSYNTHESIS REGULATORY PROTEIN LYS14"/>
    <property type="match status" value="1"/>
</dbReference>
<feature type="compositionally biased region" description="Polar residues" evidence="3">
    <location>
        <begin position="276"/>
        <end position="288"/>
    </location>
</feature>
<dbReference type="PANTHER" id="PTHR37534">
    <property type="entry name" value="TRANSCRIPTIONAL ACTIVATOR PROTEIN UGA3"/>
    <property type="match status" value="1"/>
</dbReference>
<keyword evidence="2" id="KW-0539">Nucleus</keyword>
<feature type="region of interest" description="Disordered" evidence="3">
    <location>
        <begin position="275"/>
        <end position="295"/>
    </location>
</feature>
<sequence>MAESGPCNDDIHPPGAQEKCTSNLCAGSSNSSDISFVNICVDEFRLLCQDPPNSQRISFDTLTSHTIEGDGRMTRNTIHVQIPVEETPSRPLSPHLQTLGLSFSDDFLASYFDRVICSTGALIDDLYHNPMRRVVLPAASESELIQWSVLLAATHEMRQHGRQYRVQELQLQQKILEGLRNTLNNDDWVQDDALLGVLTVCTTSISNSPSAEWLIHLSYFRKLLMLQPSQQHTFKRSLAYQFFMSYFTSHTVLAKTLFSLEDAMAEASRPWDTALDGSSRTAEMTSPPSKDHWSDTTKMCRLMPSEDRDFIDPWNGCSNTFQLLLNDICSLKDEAKLLLQLSPTDYTERIATIDTTIRHLKARLLSLTQLRPSTLDYDDHPESASRKRLLKVRAEAYRTAALLFLHQSSKPAFYGRTVTSPLPGSFPALSQEEVTHYTKTTLDSVHEVVAGTTLPFSWGLWPLFIAACTLQSEDDKVRAISIFTTARQKKAYENIPRAQKVVELLWLHRDLSCIGNHRPRPHCYEWEIILDLLGWRPSFA</sequence>
<evidence type="ECO:0000313" key="4">
    <source>
        <dbReference type="EMBL" id="KIW19897.1"/>
    </source>
</evidence>
<gene>
    <name evidence="4" type="ORF">PV08_00472</name>
</gene>
<dbReference type="GeneID" id="27327555"/>
<dbReference type="GO" id="GO:0003700">
    <property type="term" value="F:DNA-binding transcription factor activity"/>
    <property type="evidence" value="ECO:0007669"/>
    <property type="project" value="TreeGrafter"/>
</dbReference>
<dbReference type="HOGENOM" id="CLU_015493_3_1_1"/>
<reference evidence="4 5" key="1">
    <citation type="submission" date="2015-01" db="EMBL/GenBank/DDBJ databases">
        <title>The Genome Sequence of Exophiala spinifera CBS89968.</title>
        <authorList>
            <consortium name="The Broad Institute Genomics Platform"/>
            <person name="Cuomo C."/>
            <person name="de Hoog S."/>
            <person name="Gorbushina A."/>
            <person name="Stielow B."/>
            <person name="Teixiera M."/>
            <person name="Abouelleil A."/>
            <person name="Chapman S.B."/>
            <person name="Priest M."/>
            <person name="Young S.K."/>
            <person name="Wortman J."/>
            <person name="Nusbaum C."/>
            <person name="Birren B."/>
        </authorList>
    </citation>
    <scope>NUCLEOTIDE SEQUENCE [LARGE SCALE GENOMIC DNA]</scope>
    <source>
        <strain evidence="4 5">CBS 89968</strain>
    </source>
</reference>
<accession>A0A0D2A510</accession>
<dbReference type="GO" id="GO:0005634">
    <property type="term" value="C:nucleus"/>
    <property type="evidence" value="ECO:0007669"/>
    <property type="project" value="UniProtKB-SubCell"/>
</dbReference>
<dbReference type="InterPro" id="IPR021858">
    <property type="entry name" value="Fun_TF"/>
</dbReference>
<dbReference type="AlphaFoldDB" id="A0A0D2A510"/>
<organism evidence="4 5">
    <name type="scientific">Exophiala spinifera</name>
    <dbReference type="NCBI Taxonomy" id="91928"/>
    <lineage>
        <taxon>Eukaryota</taxon>
        <taxon>Fungi</taxon>
        <taxon>Dikarya</taxon>
        <taxon>Ascomycota</taxon>
        <taxon>Pezizomycotina</taxon>
        <taxon>Eurotiomycetes</taxon>
        <taxon>Chaetothyriomycetidae</taxon>
        <taxon>Chaetothyriales</taxon>
        <taxon>Herpotrichiellaceae</taxon>
        <taxon>Exophiala</taxon>
    </lineage>
</organism>
<dbReference type="OrthoDB" id="4158070at2759"/>
<dbReference type="Proteomes" id="UP000053328">
    <property type="component" value="Unassembled WGS sequence"/>
</dbReference>
<evidence type="ECO:0000313" key="5">
    <source>
        <dbReference type="Proteomes" id="UP000053328"/>
    </source>
</evidence>
<protein>
    <recommendedName>
        <fullName evidence="6">Fungal-specific transcription factor domain-containing protein</fullName>
    </recommendedName>
</protein>
<dbReference type="RefSeq" id="XP_016240113.1">
    <property type="nucleotide sequence ID" value="XM_016374837.1"/>
</dbReference>
<proteinExistence type="predicted"/>
<dbReference type="STRING" id="91928.A0A0D2A510"/>
<evidence type="ECO:0000256" key="2">
    <source>
        <dbReference type="ARBA" id="ARBA00023242"/>
    </source>
</evidence>
<dbReference type="EMBL" id="KN847492">
    <property type="protein sequence ID" value="KIW19897.1"/>
    <property type="molecule type" value="Genomic_DNA"/>
</dbReference>